<dbReference type="CDD" id="cd16279">
    <property type="entry name" value="metallo-hydrolase-like_MBL-fold"/>
    <property type="match status" value="1"/>
</dbReference>
<dbReference type="EMBL" id="SPLM01000145">
    <property type="protein sequence ID" value="TMW56499.1"/>
    <property type="molecule type" value="Genomic_DNA"/>
</dbReference>
<dbReference type="Gene3D" id="3.60.15.10">
    <property type="entry name" value="Ribonuclease Z/Hydroxyacylglutathione hydrolase-like"/>
    <property type="match status" value="1"/>
</dbReference>
<reference evidence="2" key="1">
    <citation type="submission" date="2019-03" db="EMBL/GenBank/DDBJ databases">
        <title>Long read genome sequence of the mycoparasitic Pythium oligandrum ATCC 38472 isolated from sugarbeet rhizosphere.</title>
        <authorList>
            <person name="Gaulin E."/>
        </authorList>
    </citation>
    <scope>NUCLEOTIDE SEQUENCE</scope>
    <source>
        <strain evidence="2">ATCC 38472_TT</strain>
    </source>
</reference>
<accession>A0A8K1C4Q8</accession>
<evidence type="ECO:0000259" key="1">
    <source>
        <dbReference type="Pfam" id="PF12706"/>
    </source>
</evidence>
<proteinExistence type="predicted"/>
<gene>
    <name evidence="2" type="ORF">Poli38472_006509</name>
</gene>
<evidence type="ECO:0000313" key="2">
    <source>
        <dbReference type="EMBL" id="TMW56499.1"/>
    </source>
</evidence>
<name>A0A8K1C4Q8_PYTOL</name>
<dbReference type="Pfam" id="PF12706">
    <property type="entry name" value="Lactamase_B_2"/>
    <property type="match status" value="1"/>
</dbReference>
<dbReference type="SUPFAM" id="SSF56281">
    <property type="entry name" value="Metallo-hydrolase/oxidoreductase"/>
    <property type="match status" value="1"/>
</dbReference>
<dbReference type="PANTHER" id="PTHR42663:SF6">
    <property type="entry name" value="HYDROLASE C777.06C-RELATED"/>
    <property type="match status" value="1"/>
</dbReference>
<protein>
    <recommendedName>
        <fullName evidence="1">Metallo-beta-lactamase domain-containing protein</fullName>
    </recommendedName>
</protein>
<keyword evidence="3" id="KW-1185">Reference proteome</keyword>
<dbReference type="InterPro" id="IPR001279">
    <property type="entry name" value="Metallo-B-lactamas"/>
</dbReference>
<evidence type="ECO:0000313" key="3">
    <source>
        <dbReference type="Proteomes" id="UP000794436"/>
    </source>
</evidence>
<dbReference type="PANTHER" id="PTHR42663">
    <property type="entry name" value="HYDROLASE C777.06C-RELATED-RELATED"/>
    <property type="match status" value="1"/>
</dbReference>
<sequence length="319" mass="35938">MEVVVLGCGPSSSVPALRCVLQGSCAVCMEAHRNADSKNRRLNPSLLVRDTKRDVNILIDCGKTFRESMLRVFPALQTKHVDALVLTHGHADACLGMDDLREVQKSEQSIDPNTGEAIKKPQEPMGLHCSAATQAEMGSKFEYLMESEKDRADREANVVAVPFRWVAKLKWEIFDWFQPFQVRGFQFTPFPVVHGKGYLSTAFEFGAEFGVRIVYISDVSEFTEETCAYLNDTSRGPVNLLVIDCLYVDQFHSTHMNLENVAREIRTIRPKLTLLTGMSHKLDYEQPPAMLEQLKTQDGLDVRMAFDGLRLAFPPTSNY</sequence>
<dbReference type="AlphaFoldDB" id="A0A8K1C4Q8"/>
<dbReference type="InterPro" id="IPR036866">
    <property type="entry name" value="RibonucZ/Hydroxyglut_hydro"/>
</dbReference>
<dbReference type="Proteomes" id="UP000794436">
    <property type="component" value="Unassembled WGS sequence"/>
</dbReference>
<comment type="caution">
    <text evidence="2">The sequence shown here is derived from an EMBL/GenBank/DDBJ whole genome shotgun (WGS) entry which is preliminary data.</text>
</comment>
<organism evidence="2 3">
    <name type="scientific">Pythium oligandrum</name>
    <name type="common">Mycoparasitic fungus</name>
    <dbReference type="NCBI Taxonomy" id="41045"/>
    <lineage>
        <taxon>Eukaryota</taxon>
        <taxon>Sar</taxon>
        <taxon>Stramenopiles</taxon>
        <taxon>Oomycota</taxon>
        <taxon>Peronosporomycetes</taxon>
        <taxon>Pythiales</taxon>
        <taxon>Pythiaceae</taxon>
        <taxon>Pythium</taxon>
    </lineage>
</organism>
<feature type="domain" description="Metallo-beta-lactamase" evidence="1">
    <location>
        <begin position="56"/>
        <end position="277"/>
    </location>
</feature>
<dbReference type="OrthoDB" id="341300at2759"/>